<keyword evidence="3 6" id="KW-0547">Nucleotide-binding</keyword>
<dbReference type="NCBIfam" id="TIGR00016">
    <property type="entry name" value="ackA"/>
    <property type="match status" value="1"/>
</dbReference>
<dbReference type="Pfam" id="PF00871">
    <property type="entry name" value="Acetate_kinase"/>
    <property type="match status" value="1"/>
</dbReference>
<feature type="binding site" evidence="6">
    <location>
        <begin position="301"/>
        <end position="305"/>
    </location>
    <ligand>
        <name>ATP</name>
        <dbReference type="ChEBI" id="CHEBI:30616"/>
    </ligand>
</feature>
<sequence>MRVLVVNAGSSSVKLRVVEPEGAVTHRIDLDAPRGRPAGGALEDAVDRLARAAGGVDAVGHRVVHGGADFTAPVVVAGDVLERIARLTVLAPLHQPPAVAGLRAVAGALPDVPSVACFDTAFHATMPAAASTYAVPATWRARHGMRKYGFHGLAHAWGSARAAEIVGRPLDELRVVVAHLGSGASACAVRGGRSVDTTMGFTPTAGLVMATRCGDLDPSAVAWLTLHADVPTAEVDHALDHASGLVGLAGEADMRRVLAAADAGEHDARLAVEVWVHRARAQLAAMAAACGGVDVLVFSGGVGENAPVLRRRVVEGLGFLGLAVDPGADAAAVDGAEGDVSAPGAAARTVVVHAREDLVIAGQVSDVLAGTAPAG</sequence>
<feature type="binding site" evidence="6">
    <location>
        <position position="356"/>
    </location>
    <ligand>
        <name>Mg(2+)</name>
        <dbReference type="ChEBI" id="CHEBI:18420"/>
    </ligand>
</feature>
<keyword evidence="2 6" id="KW-0808">Transferase</keyword>
<evidence type="ECO:0000313" key="9">
    <source>
        <dbReference type="Proteomes" id="UP001500457"/>
    </source>
</evidence>
<evidence type="ECO:0000256" key="5">
    <source>
        <dbReference type="ARBA" id="ARBA00022840"/>
    </source>
</evidence>
<feature type="binding site" evidence="6">
    <location>
        <position position="62"/>
    </location>
    <ligand>
        <name>substrate</name>
    </ligand>
</feature>
<dbReference type="EC" id="2.7.2.1" evidence="6"/>
<feature type="binding site" evidence="6">
    <location>
        <position position="14"/>
    </location>
    <ligand>
        <name>ATP</name>
        <dbReference type="ChEBI" id="CHEBI:30616"/>
    </ligand>
</feature>
<comment type="subcellular location">
    <subcellularLocation>
        <location evidence="6">Cytoplasm</location>
    </subcellularLocation>
</comment>
<comment type="catalytic activity">
    <reaction evidence="6">
        <text>acetate + ATP = acetyl phosphate + ADP</text>
        <dbReference type="Rhea" id="RHEA:11352"/>
        <dbReference type="ChEBI" id="CHEBI:22191"/>
        <dbReference type="ChEBI" id="CHEBI:30089"/>
        <dbReference type="ChEBI" id="CHEBI:30616"/>
        <dbReference type="ChEBI" id="CHEBI:456216"/>
        <dbReference type="EC" id="2.7.2.1"/>
    </reaction>
</comment>
<feature type="active site" description="Proton donor/acceptor" evidence="6">
    <location>
        <position position="119"/>
    </location>
</feature>
<accession>A0ABP9EJJ2</accession>
<dbReference type="PANTHER" id="PTHR21060:SF15">
    <property type="entry name" value="ACETATE KINASE-RELATED"/>
    <property type="match status" value="1"/>
</dbReference>
<keyword evidence="6" id="KW-0460">Magnesium</keyword>
<keyword evidence="9" id="KW-1185">Reference proteome</keyword>
<dbReference type="Gene3D" id="3.30.420.40">
    <property type="match status" value="2"/>
</dbReference>
<dbReference type="EMBL" id="BAABHQ010000009">
    <property type="protein sequence ID" value="GAA4880856.1"/>
    <property type="molecule type" value="Genomic_DNA"/>
</dbReference>
<dbReference type="PROSITE" id="PS01076">
    <property type="entry name" value="ACETATE_KINASE_2"/>
    <property type="match status" value="1"/>
</dbReference>
<name>A0ABP9EJJ2_9PSEU</name>
<dbReference type="PROSITE" id="PS01075">
    <property type="entry name" value="ACETATE_KINASE_1"/>
    <property type="match status" value="1"/>
</dbReference>
<dbReference type="PANTHER" id="PTHR21060">
    <property type="entry name" value="ACETATE KINASE"/>
    <property type="match status" value="1"/>
</dbReference>
<evidence type="ECO:0000256" key="6">
    <source>
        <dbReference type="HAMAP-Rule" id="MF_00020"/>
    </source>
</evidence>
<keyword evidence="6" id="KW-0963">Cytoplasm</keyword>
<comment type="similarity">
    <text evidence="1 6 7">Belongs to the acetokinase family.</text>
</comment>
<evidence type="ECO:0000256" key="1">
    <source>
        <dbReference type="ARBA" id="ARBA00008748"/>
    </source>
</evidence>
<dbReference type="InterPro" id="IPR043129">
    <property type="entry name" value="ATPase_NBD"/>
</dbReference>
<dbReference type="Proteomes" id="UP001500457">
    <property type="component" value="Unassembled WGS sequence"/>
</dbReference>
<keyword evidence="4 6" id="KW-0418">Kinase</keyword>
<evidence type="ECO:0000256" key="3">
    <source>
        <dbReference type="ARBA" id="ARBA00022741"/>
    </source>
</evidence>
<dbReference type="SUPFAM" id="SSF53067">
    <property type="entry name" value="Actin-like ATPase domain"/>
    <property type="match status" value="2"/>
</dbReference>
<feature type="site" description="Transition state stabilizer" evidence="6">
    <location>
        <position position="151"/>
    </location>
</feature>
<feature type="binding site" evidence="6">
    <location>
        <position position="7"/>
    </location>
    <ligand>
        <name>Mg(2+)</name>
        <dbReference type="ChEBI" id="CHEBI:18420"/>
    </ligand>
</feature>
<dbReference type="RefSeq" id="WP_274231797.1">
    <property type="nucleotide sequence ID" value="NZ_BAABHQ010000009.1"/>
</dbReference>
<protein>
    <recommendedName>
        <fullName evidence="6">Acetate kinase</fullName>
        <ecNumber evidence="6">2.7.2.1</ecNumber>
    </recommendedName>
    <alternativeName>
        <fullName evidence="6">Acetokinase</fullName>
    </alternativeName>
</protein>
<keyword evidence="6" id="KW-0479">Metal-binding</keyword>
<organism evidence="8 9">
    <name type="scientific">Actinomycetospora straminea</name>
    <dbReference type="NCBI Taxonomy" id="663607"/>
    <lineage>
        <taxon>Bacteria</taxon>
        <taxon>Bacillati</taxon>
        <taxon>Actinomycetota</taxon>
        <taxon>Actinomycetes</taxon>
        <taxon>Pseudonocardiales</taxon>
        <taxon>Pseudonocardiaceae</taxon>
        <taxon>Actinomycetospora</taxon>
    </lineage>
</organism>
<dbReference type="HAMAP" id="MF_00020">
    <property type="entry name" value="Acetate_kinase"/>
    <property type="match status" value="1"/>
</dbReference>
<dbReference type="InterPro" id="IPR023865">
    <property type="entry name" value="Aliphatic_acid_kinase_CS"/>
</dbReference>
<evidence type="ECO:0000256" key="4">
    <source>
        <dbReference type="ARBA" id="ARBA00022777"/>
    </source>
</evidence>
<evidence type="ECO:0000313" key="8">
    <source>
        <dbReference type="EMBL" id="GAA4880856.1"/>
    </source>
</evidence>
<dbReference type="PIRSF" id="PIRSF000722">
    <property type="entry name" value="Acetate_prop_kin"/>
    <property type="match status" value="1"/>
</dbReference>
<evidence type="ECO:0000256" key="7">
    <source>
        <dbReference type="RuleBase" id="RU003835"/>
    </source>
</evidence>
<proteinExistence type="inferred from homology"/>
<comment type="pathway">
    <text evidence="6">Metabolic intermediate biosynthesis; acetyl-CoA biosynthesis; acetyl-CoA from acetate: step 1/2.</text>
</comment>
<keyword evidence="5 6" id="KW-0067">ATP-binding</keyword>
<dbReference type="GO" id="GO:0016301">
    <property type="term" value="F:kinase activity"/>
    <property type="evidence" value="ECO:0007669"/>
    <property type="project" value="UniProtKB-KW"/>
</dbReference>
<reference evidence="9" key="1">
    <citation type="journal article" date="2019" name="Int. J. Syst. Evol. Microbiol.">
        <title>The Global Catalogue of Microorganisms (GCM) 10K type strain sequencing project: providing services to taxonomists for standard genome sequencing and annotation.</title>
        <authorList>
            <consortium name="The Broad Institute Genomics Platform"/>
            <consortium name="The Broad Institute Genome Sequencing Center for Infectious Disease"/>
            <person name="Wu L."/>
            <person name="Ma J."/>
        </authorList>
    </citation>
    <scope>NUCLEOTIDE SEQUENCE [LARGE SCALE GENOMIC DNA]</scope>
    <source>
        <strain evidence="9">JCM 17983</strain>
    </source>
</reference>
<dbReference type="InterPro" id="IPR000890">
    <property type="entry name" value="Aliphatic_acid_kin_short-chain"/>
</dbReference>
<evidence type="ECO:0000256" key="2">
    <source>
        <dbReference type="ARBA" id="ARBA00022679"/>
    </source>
</evidence>
<dbReference type="PRINTS" id="PR00471">
    <property type="entry name" value="ACETATEKNASE"/>
</dbReference>
<gene>
    <name evidence="6" type="primary">ackA</name>
    <name evidence="8" type="ORF">GCM10023203_34920</name>
</gene>
<comment type="subunit">
    <text evidence="6">Homodimer.</text>
</comment>
<feature type="site" description="Transition state stabilizer" evidence="6">
    <location>
        <position position="212"/>
    </location>
</feature>
<feature type="binding site" evidence="6">
    <location>
        <begin position="253"/>
        <end position="255"/>
    </location>
    <ligand>
        <name>ATP</name>
        <dbReference type="ChEBI" id="CHEBI:30616"/>
    </ligand>
</feature>
<comment type="function">
    <text evidence="6">Catalyzes the formation of acetyl phosphate from acetate and ATP. Can also catalyze the reverse reaction.</text>
</comment>
<comment type="caution">
    <text evidence="8">The sequence shown here is derived from an EMBL/GenBank/DDBJ whole genome shotgun (WGS) entry which is preliminary data.</text>
</comment>
<comment type="cofactor">
    <cofactor evidence="6">
        <name>Mg(2+)</name>
        <dbReference type="ChEBI" id="CHEBI:18420"/>
    </cofactor>
    <cofactor evidence="6">
        <name>Mn(2+)</name>
        <dbReference type="ChEBI" id="CHEBI:29035"/>
    </cofactor>
    <text evidence="6">Mg(2+). Can also accept Mn(2+).</text>
</comment>
<dbReference type="InterPro" id="IPR004372">
    <property type="entry name" value="Ac/propionate_kinase"/>
</dbReference>
<feature type="binding site" evidence="6">
    <location>
        <begin position="179"/>
        <end position="183"/>
    </location>
    <ligand>
        <name>ATP</name>
        <dbReference type="ChEBI" id="CHEBI:30616"/>
    </ligand>
</feature>